<evidence type="ECO:0000259" key="2">
    <source>
        <dbReference type="PROSITE" id="PS51910"/>
    </source>
</evidence>
<keyword evidence="1" id="KW-1015">Disulfide bond</keyword>
<evidence type="ECO:0000313" key="3">
    <source>
        <dbReference type="EMBL" id="KAK0152678.1"/>
    </source>
</evidence>
<accession>A0AA47N5A3</accession>
<dbReference type="GO" id="GO:0005576">
    <property type="term" value="C:extracellular region"/>
    <property type="evidence" value="ECO:0007669"/>
    <property type="project" value="TreeGrafter"/>
</dbReference>
<dbReference type="SUPFAM" id="SSF51445">
    <property type="entry name" value="(Trans)glycosidases"/>
    <property type="match status" value="1"/>
</dbReference>
<dbReference type="InterPro" id="IPR001223">
    <property type="entry name" value="Glyco_hydro18_cat"/>
</dbReference>
<dbReference type="SUPFAM" id="SSF54556">
    <property type="entry name" value="Chitinase insertion domain"/>
    <property type="match status" value="1"/>
</dbReference>
<dbReference type="GO" id="GO:0005975">
    <property type="term" value="P:carbohydrate metabolic process"/>
    <property type="evidence" value="ECO:0007669"/>
    <property type="project" value="InterPro"/>
</dbReference>
<dbReference type="InterPro" id="IPR017853">
    <property type="entry name" value="GH"/>
</dbReference>
<proteinExistence type="predicted"/>
<keyword evidence="4" id="KW-1185">Reference proteome</keyword>
<comment type="caution">
    <text evidence="3">The sequence shown here is derived from an EMBL/GenBank/DDBJ whole genome shotgun (WGS) entry which is preliminary data.</text>
</comment>
<organism evidence="3 4">
    <name type="scientific">Merluccius polli</name>
    <name type="common">Benguela hake</name>
    <name type="synonym">Merluccius cadenati</name>
    <dbReference type="NCBI Taxonomy" id="89951"/>
    <lineage>
        <taxon>Eukaryota</taxon>
        <taxon>Metazoa</taxon>
        <taxon>Chordata</taxon>
        <taxon>Craniata</taxon>
        <taxon>Vertebrata</taxon>
        <taxon>Euteleostomi</taxon>
        <taxon>Actinopterygii</taxon>
        <taxon>Neopterygii</taxon>
        <taxon>Teleostei</taxon>
        <taxon>Neoteleostei</taxon>
        <taxon>Acanthomorphata</taxon>
        <taxon>Zeiogadaria</taxon>
        <taxon>Gadariae</taxon>
        <taxon>Gadiformes</taxon>
        <taxon>Gadoidei</taxon>
        <taxon>Merlucciidae</taxon>
        <taxon>Merluccius</taxon>
    </lineage>
</organism>
<dbReference type="Proteomes" id="UP001174136">
    <property type="component" value="Unassembled WGS sequence"/>
</dbReference>
<dbReference type="Gene3D" id="3.10.50.10">
    <property type="match status" value="1"/>
</dbReference>
<dbReference type="EMBL" id="JAOPHQ010000921">
    <property type="protein sequence ID" value="KAK0152678.1"/>
    <property type="molecule type" value="Genomic_DNA"/>
</dbReference>
<name>A0AA47N5A3_MERPO</name>
<reference evidence="3" key="1">
    <citation type="journal article" date="2023" name="Front. Mar. Sci.">
        <title>A new Merluccius polli reference genome to investigate the effects of global change in West African waters.</title>
        <authorList>
            <person name="Mateo J.L."/>
            <person name="Blanco-Fernandez C."/>
            <person name="Garcia-Vazquez E."/>
            <person name="Machado-Schiaffino G."/>
        </authorList>
    </citation>
    <scope>NUCLEOTIDE SEQUENCE</scope>
    <source>
        <strain evidence="3">C29</strain>
        <tissue evidence="3">Fin</tissue>
    </source>
</reference>
<gene>
    <name evidence="3" type="primary">OVGP1</name>
    <name evidence="3" type="ORF">N1851_005796</name>
</gene>
<evidence type="ECO:0000313" key="4">
    <source>
        <dbReference type="Proteomes" id="UP001174136"/>
    </source>
</evidence>
<sequence>MYTCTIRTNKYIFVSVSGTNNCSREGFKDNILHYGSLLTTDALKYLFKALFVFRRQNFSMTYWQNQGAPAGKLNLGLAVYGRTFHLSSPDHQVGAPASGPAAAGVYTKEPGFLSYYEICTFLQQTTVQWIADQHVPYATKGDEWVGYDNKNSVGHKVVTR</sequence>
<dbReference type="InterPro" id="IPR029070">
    <property type="entry name" value="Chitinase_insertion_sf"/>
</dbReference>
<dbReference type="PANTHER" id="PTHR11177:SF248">
    <property type="entry name" value="CHITOTRIOSIDASE-1"/>
    <property type="match status" value="1"/>
</dbReference>
<dbReference type="PANTHER" id="PTHR11177">
    <property type="entry name" value="CHITINASE"/>
    <property type="match status" value="1"/>
</dbReference>
<dbReference type="Pfam" id="PF00704">
    <property type="entry name" value="Glyco_hydro_18"/>
    <property type="match status" value="1"/>
</dbReference>
<dbReference type="PROSITE" id="PS51910">
    <property type="entry name" value="GH18_2"/>
    <property type="match status" value="1"/>
</dbReference>
<protein>
    <submittedName>
        <fullName evidence="3">Oviduct-specific glycoprotein</fullName>
    </submittedName>
</protein>
<dbReference type="FunFam" id="3.10.50.10:FF:000001">
    <property type="entry name" value="Chitinase 3-like 1"/>
    <property type="match status" value="1"/>
</dbReference>
<dbReference type="InterPro" id="IPR050314">
    <property type="entry name" value="Glycosyl_Hydrlase_18"/>
</dbReference>
<dbReference type="AlphaFoldDB" id="A0AA47N5A3"/>
<feature type="domain" description="GH18" evidence="2">
    <location>
        <begin position="1"/>
        <end position="160"/>
    </location>
</feature>
<evidence type="ECO:0000256" key="1">
    <source>
        <dbReference type="ARBA" id="ARBA00023157"/>
    </source>
</evidence>